<protein>
    <submittedName>
        <fullName evidence="2">Uncharacterized protein</fullName>
    </submittedName>
</protein>
<dbReference type="EMBL" id="CACRZD030000121">
    <property type="protein sequence ID" value="CAA6674567.1"/>
    <property type="molecule type" value="Genomic_DNA"/>
</dbReference>
<keyword evidence="3" id="KW-1185">Reference proteome</keyword>
<proteinExistence type="predicted"/>
<accession>A0ABN7E9N1</accession>
<organism evidence="2 3">
    <name type="scientific">Spirodela intermedia</name>
    <name type="common">Intermediate duckweed</name>
    <dbReference type="NCBI Taxonomy" id="51605"/>
    <lineage>
        <taxon>Eukaryota</taxon>
        <taxon>Viridiplantae</taxon>
        <taxon>Streptophyta</taxon>
        <taxon>Embryophyta</taxon>
        <taxon>Tracheophyta</taxon>
        <taxon>Spermatophyta</taxon>
        <taxon>Magnoliopsida</taxon>
        <taxon>Liliopsida</taxon>
        <taxon>Araceae</taxon>
        <taxon>Lemnoideae</taxon>
        <taxon>Spirodela</taxon>
    </lineage>
</organism>
<reference evidence="3" key="1">
    <citation type="journal article" date="2020" name="Sci. Rep.">
        <title>Chromosome-scale genome assembly for the duckweed Spirodela intermedia, integrating cytogenetic maps, PacBio and Oxford Nanopore libraries.</title>
        <authorList>
            <person name="Hoang P.T.N."/>
            <person name="Fiebig A."/>
            <person name="Novak P."/>
            <person name="Macas J."/>
            <person name="Cao H.X."/>
            <person name="Stepanenko A."/>
            <person name="Chen G."/>
            <person name="Borisjuk N."/>
            <person name="Scholz U."/>
            <person name="Schubert I."/>
        </authorList>
    </citation>
    <scope>NUCLEOTIDE SEQUENCE [LARGE SCALE GENOMIC DNA]</scope>
</reference>
<evidence type="ECO:0000313" key="3">
    <source>
        <dbReference type="Proteomes" id="UP001189122"/>
    </source>
</evidence>
<name>A0ABN7E9N1_SPIIN</name>
<sequence length="37" mass="4399">MHGGGSTHKGWPKKKKKEKKKKRERRLRQPHAPLLLK</sequence>
<evidence type="ECO:0000256" key="1">
    <source>
        <dbReference type="SAM" id="MobiDB-lite"/>
    </source>
</evidence>
<comment type="caution">
    <text evidence="2">The sequence shown here is derived from an EMBL/GenBank/DDBJ whole genome shotgun (WGS) entry which is preliminary data.</text>
</comment>
<evidence type="ECO:0000313" key="2">
    <source>
        <dbReference type="EMBL" id="CAA6674567.1"/>
    </source>
</evidence>
<feature type="compositionally biased region" description="Basic residues" evidence="1">
    <location>
        <begin position="10"/>
        <end position="29"/>
    </location>
</feature>
<dbReference type="Proteomes" id="UP001189122">
    <property type="component" value="Unassembled WGS sequence"/>
</dbReference>
<feature type="region of interest" description="Disordered" evidence="1">
    <location>
        <begin position="1"/>
        <end position="37"/>
    </location>
</feature>
<gene>
    <name evidence="2" type="ORF">SI7747_UN020925</name>
</gene>